<dbReference type="RefSeq" id="WP_261897692.1">
    <property type="nucleotide sequence ID" value="NZ_AP024896.1"/>
</dbReference>
<evidence type="ECO:0008006" key="3">
    <source>
        <dbReference type="Google" id="ProtNLM"/>
    </source>
</evidence>
<keyword evidence="2" id="KW-1185">Reference proteome</keyword>
<evidence type="ECO:0000313" key="1">
    <source>
        <dbReference type="EMBL" id="WPC75714.1"/>
    </source>
</evidence>
<name>A0ABZ0QGT3_9VIBR</name>
<sequence>MKTVYILGAGFSAEAGAPTQKKIISEAFRLQAQSHEHFRDQRMFMLFKEFLTTQLHIHDNNHKFVDLEDVFTPLDRCLSENSQFRGISVKQLSDVRKAAFYVIGQTIQSVIREANPAARQYIDDFAAYLVKACEIRAHNQYRFADPVSVISTNWDALLDNALYQAIQQNQTDGVVDYCCYISAHDDDDSSIKPGLEVLGRGGYNIKLLKPHGSLNWKQCPRCMRLYAKFTNDDLSSYWANAESCRHCDENFPEERGNHKLFANLIMPTFIKDLNNPQYKVIWQNAGIEIAEASELVFIGYSLPSADFEMRQLLSRMTRKNAKIRVVDLATDEQRRNVIQTRWNQFFGEREITYYFDGATKYIEKMIHNCA</sequence>
<evidence type="ECO:0000313" key="2">
    <source>
        <dbReference type="Proteomes" id="UP001304071"/>
    </source>
</evidence>
<dbReference type="EMBL" id="CP138204">
    <property type="protein sequence ID" value="WPC75714.1"/>
    <property type="molecule type" value="Genomic_DNA"/>
</dbReference>
<dbReference type="SUPFAM" id="SSF52467">
    <property type="entry name" value="DHS-like NAD/FAD-binding domain"/>
    <property type="match status" value="1"/>
</dbReference>
<organism evidence="1 2">
    <name type="scientific">Vibrio porteresiae DSM 19223</name>
    <dbReference type="NCBI Taxonomy" id="1123496"/>
    <lineage>
        <taxon>Bacteria</taxon>
        <taxon>Pseudomonadati</taxon>
        <taxon>Pseudomonadota</taxon>
        <taxon>Gammaproteobacteria</taxon>
        <taxon>Vibrionales</taxon>
        <taxon>Vibrionaceae</taxon>
        <taxon>Vibrio</taxon>
    </lineage>
</organism>
<proteinExistence type="predicted"/>
<reference evidence="1 2" key="1">
    <citation type="submission" date="2023-11" db="EMBL/GenBank/DDBJ databases">
        <title>Plant-associative lifestyle of Vibrio porteresiae and its evolutionary dynamics.</title>
        <authorList>
            <person name="Rameshkumar N."/>
            <person name="Kirti K."/>
        </authorList>
    </citation>
    <scope>NUCLEOTIDE SEQUENCE [LARGE SCALE GENOMIC DNA]</scope>
    <source>
        <strain evidence="1 2">MSSRF30</strain>
    </source>
</reference>
<dbReference type="Proteomes" id="UP001304071">
    <property type="component" value="Chromosome 2"/>
</dbReference>
<protein>
    <recommendedName>
        <fullName evidence="3">Deacetylase sirtuin-type domain-containing protein</fullName>
    </recommendedName>
</protein>
<gene>
    <name evidence="1" type="ORF">R8Z52_22600</name>
</gene>
<dbReference type="InterPro" id="IPR029035">
    <property type="entry name" value="DHS-like_NAD/FAD-binding_dom"/>
</dbReference>
<accession>A0ABZ0QGT3</accession>